<dbReference type="EMBL" id="CP001323">
    <property type="protein sequence ID" value="ACO60907.1"/>
    <property type="molecule type" value="Genomic_DNA"/>
</dbReference>
<dbReference type="InterPro" id="IPR044515">
    <property type="entry name" value="ABTB1"/>
</dbReference>
<dbReference type="PANTHER" id="PTHR46231:SF1">
    <property type="entry name" value="ANKYRIN REPEAT AND BTB_POZ DOMAIN-CONTAINING PROTEIN 1"/>
    <property type="match status" value="1"/>
</dbReference>
<evidence type="ECO:0000313" key="5">
    <source>
        <dbReference type="EMBL" id="ACO60907.1"/>
    </source>
</evidence>
<dbReference type="GO" id="GO:0000151">
    <property type="term" value="C:ubiquitin ligase complex"/>
    <property type="evidence" value="ECO:0007669"/>
    <property type="project" value="TreeGrafter"/>
</dbReference>
<feature type="domain" description="BTB" evidence="4">
    <location>
        <begin position="1046"/>
        <end position="1127"/>
    </location>
</feature>
<reference evidence="5 6" key="1">
    <citation type="journal article" date="2009" name="Science">
        <title>Green evolution and dynamic adaptations revealed by genomes of the marine picoeukaryotes Micromonas.</title>
        <authorList>
            <person name="Worden A.Z."/>
            <person name="Lee J.H."/>
            <person name="Mock T."/>
            <person name="Rouze P."/>
            <person name="Simmons M.P."/>
            <person name="Aerts A.L."/>
            <person name="Allen A.E."/>
            <person name="Cuvelier M.L."/>
            <person name="Derelle E."/>
            <person name="Everett M.V."/>
            <person name="Foulon E."/>
            <person name="Grimwood J."/>
            <person name="Gundlach H."/>
            <person name="Henrissat B."/>
            <person name="Napoli C."/>
            <person name="McDonald S.M."/>
            <person name="Parker M.S."/>
            <person name="Rombauts S."/>
            <person name="Salamov A."/>
            <person name="Von Dassow P."/>
            <person name="Badger J.H."/>
            <person name="Coutinho P.M."/>
            <person name="Demir E."/>
            <person name="Dubchak I."/>
            <person name="Gentemann C."/>
            <person name="Eikrem W."/>
            <person name="Gready J.E."/>
            <person name="John U."/>
            <person name="Lanier W."/>
            <person name="Lindquist E.A."/>
            <person name="Lucas S."/>
            <person name="Mayer K.F."/>
            <person name="Moreau H."/>
            <person name="Not F."/>
            <person name="Otillar R."/>
            <person name="Panaud O."/>
            <person name="Pangilinan J."/>
            <person name="Paulsen I."/>
            <person name="Piegu B."/>
            <person name="Poliakov A."/>
            <person name="Robbens S."/>
            <person name="Schmutz J."/>
            <person name="Toulza E."/>
            <person name="Wyss T."/>
            <person name="Zelensky A."/>
            <person name="Zhou K."/>
            <person name="Armbrust E.V."/>
            <person name="Bhattacharya D."/>
            <person name="Goodenough U.W."/>
            <person name="Van de Peer Y."/>
            <person name="Grigoriev I.V."/>
        </authorList>
    </citation>
    <scope>NUCLEOTIDE SEQUENCE [LARGE SCALE GENOMIC DNA]</scope>
    <source>
        <strain evidence="6">RCC299 / NOUM17</strain>
    </source>
</reference>
<evidence type="ECO:0000256" key="1">
    <source>
        <dbReference type="ARBA" id="ARBA00004906"/>
    </source>
</evidence>
<evidence type="ECO:0000256" key="3">
    <source>
        <dbReference type="ARBA" id="ARBA00023043"/>
    </source>
</evidence>
<dbReference type="InterPro" id="IPR011333">
    <property type="entry name" value="SKP1/BTB/POZ_sf"/>
</dbReference>
<gene>
    <name evidence="5" type="ORF">MICPUN_56014</name>
</gene>
<dbReference type="GO" id="GO:0005737">
    <property type="term" value="C:cytoplasm"/>
    <property type="evidence" value="ECO:0007669"/>
    <property type="project" value="TreeGrafter"/>
</dbReference>
<dbReference type="Proteomes" id="UP000002009">
    <property type="component" value="Chromosome 2"/>
</dbReference>
<dbReference type="Pfam" id="PF00651">
    <property type="entry name" value="BTB"/>
    <property type="match status" value="1"/>
</dbReference>
<proteinExistence type="predicted"/>
<organism evidence="5 6">
    <name type="scientific">Micromonas commoda (strain RCC299 / NOUM17 / CCMP2709)</name>
    <name type="common">Picoplanktonic green alga</name>
    <dbReference type="NCBI Taxonomy" id="296587"/>
    <lineage>
        <taxon>Eukaryota</taxon>
        <taxon>Viridiplantae</taxon>
        <taxon>Chlorophyta</taxon>
        <taxon>Mamiellophyceae</taxon>
        <taxon>Mamiellales</taxon>
        <taxon>Mamiellaceae</taxon>
        <taxon>Micromonas</taxon>
    </lineage>
</organism>
<keyword evidence="2" id="KW-0677">Repeat</keyword>
<protein>
    <recommendedName>
        <fullName evidence="4">BTB domain-containing protein</fullName>
    </recommendedName>
</protein>
<dbReference type="GeneID" id="8240844"/>
<dbReference type="KEGG" id="mis:MICPUN_56014"/>
<evidence type="ECO:0000313" key="6">
    <source>
        <dbReference type="Proteomes" id="UP000002009"/>
    </source>
</evidence>
<sequence length="1270" mass="137839">MPATRASSRGTSRAGAALEKALDDRLADAALRWGSCCDKGAWRDHVAEHGDTARQLEIMAERAVEVVSRKGHPARGGPARARLKSALANSQSAQATACLVGSSNKAAASVACHSLNRITALLSASENSTILRACASDLIVPLIWKACKDYRDDTKAALAAATALWRLLGTPAFSQPTPPTTVVTTKTAAERETFELVAKTLDATTANDVTFGSSGHVAMFPELLRSMVCDRLINNAKRGDRKGASNAPLAIVAAALAPHSRLWIEAFKDTRRHLHTCQKFAQRLMEVATIDEGAMTTLGSEAALEAAAMLTRDVPVFREQLIDSRNNIDAALGAHLCGNRERPAEVAALHLLTAMATTLSPQVLESSTSDSDPDSSLRVRYMYDSDSDSDVERIPLISFEWSAIFKAVVKRADEFPSVIQSRLENKSDEAKEAVPAAAITVVAELLTVAPWKLGEQESGLLKSFGWGEALMGLNIDKTLEACLMTLSKGVQNATGSGRAMSSVFRRGEAVTASVIDCIRATERLVMHLKADMFDEIRSRDSRFGNRKPPLRSPNKLHWDELLEYAMNILMIAGPKYTGVVKVVDGIDGIVDYINISALPGPPYVGPDWQRVVDQFGEFDEDGPVGNNIFQDPELIATAGKGLGDWMAESMATAAGNLLCTAFFKDISWLSSETPTSGLIDWNGRLFGGTNMERGLHYALSMDWPWGYLKRERLRQDAFLEFKLVNIPAALLATLVSPFILNEEFNGKDFIPQLHDEKLLHAEQILNFTIPQMVKTRMNKLPDTEVDCIAANDKDIDAPLIPWSLYGSELMVATLRTFVMLFSVYREAPKVNDPVKTRSLREALDMLASEDGGLGDEGRCWAIKALNIHVNRYGEKDIAPVTDTEYVKGPRSRIADALFAALPEPFRQAGGGDNLSFDLDAAMTSSPVAPPDVCFCLADGWRQCAHSVILSARCPVLKRKIEDAIPDERDSTGVRAIKMGAQVTVEGFRRALAWIYSSRVTGPVPKELVSKLELPELRARAFPGIGCVASSLVDDLEPMMKKAPWTTDLKICASASDDDGSDAPPAWVGAHRVMLCARSEYCRAALSVRHGFVESGERRATLTLPVTTAQALDMLLRVVYLGEIPAVPEPVPQGVEDKGHKGHKGAEDKGWAHALVELGSCLEYIGLPEEAARCTPRLKRALADWDVSGEPGGTGDEARMRSVSADGAIKALAAAAELRRWDDVDALAGTLSGAYAEVSGKAEFEALHPELKEAMRRAHVDARHAGVVYRG</sequence>
<dbReference type="InParanoid" id="C1DY97"/>
<dbReference type="PANTHER" id="PTHR46231">
    <property type="entry name" value="ANKYRIN REPEAT AND BTB/POZ DOMAIN-CONTAINING PROTEIN 1"/>
    <property type="match status" value="1"/>
</dbReference>
<keyword evidence="6" id="KW-1185">Reference proteome</keyword>
<dbReference type="PROSITE" id="PS50097">
    <property type="entry name" value="BTB"/>
    <property type="match status" value="1"/>
</dbReference>
<dbReference type="AlphaFoldDB" id="C1DY97"/>
<evidence type="ECO:0000259" key="4">
    <source>
        <dbReference type="PROSITE" id="PS50097"/>
    </source>
</evidence>
<comment type="pathway">
    <text evidence="1">Protein modification; protein ubiquitination.</text>
</comment>
<name>C1DY97_MICCC</name>
<accession>C1DY97</accession>
<evidence type="ECO:0000256" key="2">
    <source>
        <dbReference type="ARBA" id="ARBA00022737"/>
    </source>
</evidence>
<dbReference type="InterPro" id="IPR000210">
    <property type="entry name" value="BTB/POZ_dom"/>
</dbReference>
<keyword evidence="3" id="KW-0040">ANK repeat</keyword>
<dbReference type="Gene3D" id="3.30.710.10">
    <property type="entry name" value="Potassium Channel Kv1.1, Chain A"/>
    <property type="match status" value="2"/>
</dbReference>
<dbReference type="RefSeq" id="XP_002499649.1">
    <property type="nucleotide sequence ID" value="XM_002499603.1"/>
</dbReference>